<dbReference type="Proteomes" id="UP000635278">
    <property type="component" value="Unassembled WGS sequence"/>
</dbReference>
<name>A0ABX0JN78_9PROT</name>
<dbReference type="EMBL" id="WOTB01000007">
    <property type="protein sequence ID" value="NHN84479.1"/>
    <property type="molecule type" value="Genomic_DNA"/>
</dbReference>
<proteinExistence type="predicted"/>
<evidence type="ECO:0000313" key="1">
    <source>
        <dbReference type="EMBL" id="NHN84479.1"/>
    </source>
</evidence>
<evidence type="ECO:0000313" key="2">
    <source>
        <dbReference type="Proteomes" id="UP000635278"/>
    </source>
</evidence>
<sequence>MMRLTCLQNKIAAGLSKVASILGVNVKLYRATDSTGPYENGYLFNTLCLFDSAASLSGTSPLIWGHKFAFAAINTSASKCGDYLVVQSDTELLSYPQDTYFIARIEPTRPILVVLTNEVISIFESDVSSDDKSVGLRPPEGPTWKSDRIIAENWPVSMLKSGTGNRPASRLGTDIPSGSFEILMPAIPNVTLHQGLRVKTSHGVAYHIYSVEMTTFGTRIAVLADQT</sequence>
<accession>A0ABX0JN78</accession>
<comment type="caution">
    <text evidence="1">The sequence shown here is derived from an EMBL/GenBank/DDBJ whole genome shotgun (WGS) entry which is preliminary data.</text>
</comment>
<protein>
    <submittedName>
        <fullName evidence="1">Uncharacterized protein</fullName>
    </submittedName>
</protein>
<dbReference type="RefSeq" id="WP_173582869.1">
    <property type="nucleotide sequence ID" value="NZ_WOTB01000007.1"/>
</dbReference>
<keyword evidence="2" id="KW-1185">Reference proteome</keyword>
<organism evidence="1 2">
    <name type="scientific">Acetobacter musti</name>
    <dbReference type="NCBI Taxonomy" id="864732"/>
    <lineage>
        <taxon>Bacteria</taxon>
        <taxon>Pseudomonadati</taxon>
        <taxon>Pseudomonadota</taxon>
        <taxon>Alphaproteobacteria</taxon>
        <taxon>Acetobacterales</taxon>
        <taxon>Acetobacteraceae</taxon>
        <taxon>Acetobacter</taxon>
    </lineage>
</organism>
<gene>
    <name evidence="1" type="ORF">GOB93_07445</name>
</gene>
<reference evidence="1 2" key="1">
    <citation type="journal article" date="2020" name="Int. J. Syst. Evol. Microbiol.">
        <title>Novel acetic acid bacteria from cider fermentations: Acetobacter conturbans sp. nov. and Acetobacter fallax sp. nov.</title>
        <authorList>
            <person name="Sombolestani A.S."/>
            <person name="Cleenwerck I."/>
            <person name="Cnockaert M."/>
            <person name="Borremans W."/>
            <person name="Wieme A.D."/>
            <person name="De Vuyst L."/>
            <person name="Vandamme P."/>
        </authorList>
    </citation>
    <scope>NUCLEOTIDE SEQUENCE [LARGE SCALE GENOMIC DNA]</scope>
    <source>
        <strain evidence="1 2">LMG 30640</strain>
    </source>
</reference>